<reference evidence="3 4" key="1">
    <citation type="submission" date="2019-10" db="EMBL/GenBank/DDBJ databases">
        <title>Actinomadura rubteroloni sp. nov. and Actinomadura macrotermitis sp. nov., isolated from the gut of fungus growing-termite Macrotermes natalensis.</title>
        <authorList>
            <person name="Benndorf R."/>
            <person name="Martin K."/>
            <person name="Kuefner M."/>
            <person name="De Beer W."/>
            <person name="Kaster A.-K."/>
            <person name="Vollmers J."/>
            <person name="Poulsen M."/>
            <person name="Beemelmanns C."/>
        </authorList>
    </citation>
    <scope>NUCLEOTIDE SEQUENCE [LARGE SCALE GENOMIC DNA]</scope>
    <source>
        <strain evidence="3 4">RB68</strain>
    </source>
</reference>
<dbReference type="OrthoDB" id="9812729at2"/>
<keyword evidence="1" id="KW-0472">Membrane</keyword>
<dbReference type="PANTHER" id="PTHR34351">
    <property type="entry name" value="SLR1927 PROTEIN-RELATED"/>
    <property type="match status" value="1"/>
</dbReference>
<dbReference type="EMBL" id="WEGH01000006">
    <property type="protein sequence ID" value="MQY09245.1"/>
    <property type="molecule type" value="Genomic_DNA"/>
</dbReference>
<comment type="caution">
    <text evidence="3">The sequence shown here is derived from an EMBL/GenBank/DDBJ whole genome shotgun (WGS) entry which is preliminary data.</text>
</comment>
<dbReference type="Pfam" id="PF01882">
    <property type="entry name" value="DUF58"/>
    <property type="match status" value="1"/>
</dbReference>
<feature type="domain" description="DUF58" evidence="2">
    <location>
        <begin position="188"/>
        <end position="293"/>
    </location>
</feature>
<proteinExistence type="predicted"/>
<dbReference type="InterPro" id="IPR002881">
    <property type="entry name" value="DUF58"/>
</dbReference>
<accession>A0A7K0C733</accession>
<dbReference type="Proteomes" id="UP000487268">
    <property type="component" value="Unassembled WGS sequence"/>
</dbReference>
<feature type="transmembrane region" description="Helical" evidence="1">
    <location>
        <begin position="27"/>
        <end position="48"/>
    </location>
</feature>
<evidence type="ECO:0000259" key="2">
    <source>
        <dbReference type="Pfam" id="PF01882"/>
    </source>
</evidence>
<evidence type="ECO:0000313" key="4">
    <source>
        <dbReference type="Proteomes" id="UP000487268"/>
    </source>
</evidence>
<keyword evidence="1" id="KW-0812">Transmembrane</keyword>
<organism evidence="3 4">
    <name type="scientific">Actinomadura macrotermitis</name>
    <dbReference type="NCBI Taxonomy" id="2585200"/>
    <lineage>
        <taxon>Bacteria</taxon>
        <taxon>Bacillati</taxon>
        <taxon>Actinomycetota</taxon>
        <taxon>Actinomycetes</taxon>
        <taxon>Streptosporangiales</taxon>
        <taxon>Thermomonosporaceae</taxon>
        <taxon>Actinomadura</taxon>
    </lineage>
</organism>
<keyword evidence="1" id="KW-1133">Transmembrane helix</keyword>
<dbReference type="PANTHER" id="PTHR34351:SF1">
    <property type="entry name" value="SLR1927 PROTEIN"/>
    <property type="match status" value="1"/>
</dbReference>
<gene>
    <name evidence="3" type="ORF">ACRB68_73600</name>
</gene>
<evidence type="ECO:0000256" key="1">
    <source>
        <dbReference type="SAM" id="Phobius"/>
    </source>
</evidence>
<keyword evidence="4" id="KW-1185">Reference proteome</keyword>
<dbReference type="AlphaFoldDB" id="A0A7K0C733"/>
<sequence length="376" mass="40583">MPTTRGWGVIAGSVVTGVAGLTLGYRIFYIFTVVGIFLVGCAVAWTSVPTRLRLTRTVAPSRVVRGGAAHGVLSLRGLRRYRRALLIYDSVAGARIDVSSSRFSKGDTDITYAIPTGRRGEIPVGPLYNVRRDALGLASRVREHGEQEFLTVLPRTVALSTVPSGRFSNLEGPTTDRVPTGTVAFHSLRDYSVGDDLRLMHWPSTARTGRLVVRQLADASLPRTTILVDNRLHAYPCEEDLELAVEVAASIAMAASRSRFPVRIIDSTGLVVDTQGGPRDAQVVIEALTIMPSAATAAPLRSSPLLGGTAGHRGALVVVNAGTEVTEARAHRRRFDRVIWIRICPEASVPAVSGLLAIDLHRLDDLIGAWRKMTAR</sequence>
<name>A0A7K0C733_9ACTN</name>
<evidence type="ECO:0000313" key="3">
    <source>
        <dbReference type="EMBL" id="MQY09245.1"/>
    </source>
</evidence>
<dbReference type="RefSeq" id="WP_153541031.1">
    <property type="nucleotide sequence ID" value="NZ_WEGH01000006.1"/>
</dbReference>
<protein>
    <recommendedName>
        <fullName evidence="2">DUF58 domain-containing protein</fullName>
    </recommendedName>
</protein>